<evidence type="ECO:0000313" key="1">
    <source>
        <dbReference type="EMBL" id="KRZ43840.1"/>
    </source>
</evidence>
<organism evidence="1 2">
    <name type="scientific">Trichinella pseudospiralis</name>
    <name type="common">Parasitic roundworm</name>
    <dbReference type="NCBI Taxonomy" id="6337"/>
    <lineage>
        <taxon>Eukaryota</taxon>
        <taxon>Metazoa</taxon>
        <taxon>Ecdysozoa</taxon>
        <taxon>Nematoda</taxon>
        <taxon>Enoplea</taxon>
        <taxon>Dorylaimia</taxon>
        <taxon>Trichinellida</taxon>
        <taxon>Trichinellidae</taxon>
        <taxon>Trichinella</taxon>
    </lineage>
</organism>
<gene>
    <name evidence="1" type="ORF">T4C_1386</name>
</gene>
<dbReference type="AlphaFoldDB" id="A0A0V1K9E7"/>
<name>A0A0V1K9E7_TRIPS</name>
<proteinExistence type="predicted"/>
<sequence>MLIGMCYGNLLQWCKMILFVKATGHSKRKDVQPLFREAIQDSAPEPGPSVSSQAFSICHSLLVVMPSEDRVKKSIGRLLHAAPSTPAGLRSLSQSVVGTVLQEGGNMCIFQQNNCVSNGLFGEKSCDSNTVC</sequence>
<reference evidence="1 2" key="1">
    <citation type="submission" date="2015-01" db="EMBL/GenBank/DDBJ databases">
        <title>Evolution of Trichinella species and genotypes.</title>
        <authorList>
            <person name="Korhonen P.K."/>
            <person name="Edoardo P."/>
            <person name="Giuseppe L.R."/>
            <person name="Gasser R.B."/>
        </authorList>
    </citation>
    <scope>NUCLEOTIDE SEQUENCE [LARGE SCALE GENOMIC DNA]</scope>
    <source>
        <strain evidence="1">ISS176</strain>
    </source>
</reference>
<accession>A0A0V1K9E7</accession>
<protein>
    <submittedName>
        <fullName evidence="1">Uncharacterized protein</fullName>
    </submittedName>
</protein>
<evidence type="ECO:0000313" key="2">
    <source>
        <dbReference type="Proteomes" id="UP000054826"/>
    </source>
</evidence>
<dbReference type="Proteomes" id="UP000054826">
    <property type="component" value="Unassembled WGS sequence"/>
</dbReference>
<comment type="caution">
    <text evidence="1">The sequence shown here is derived from an EMBL/GenBank/DDBJ whole genome shotgun (WGS) entry which is preliminary data.</text>
</comment>
<dbReference type="EMBL" id="JYDV01000008">
    <property type="protein sequence ID" value="KRZ43840.1"/>
    <property type="molecule type" value="Genomic_DNA"/>
</dbReference>